<proteinExistence type="predicted"/>
<feature type="domain" description="DUF4015" evidence="1">
    <location>
        <begin position="75"/>
        <end position="342"/>
    </location>
</feature>
<dbReference type="InterPro" id="IPR017853">
    <property type="entry name" value="GH"/>
</dbReference>
<feature type="domain" description="DUF4015" evidence="1">
    <location>
        <begin position="367"/>
        <end position="412"/>
    </location>
</feature>
<dbReference type="InterPro" id="IPR025275">
    <property type="entry name" value="DUF4015"/>
</dbReference>
<dbReference type="Gene3D" id="3.20.20.80">
    <property type="entry name" value="Glycosidases"/>
    <property type="match status" value="1"/>
</dbReference>
<evidence type="ECO:0000313" key="2">
    <source>
        <dbReference type="EMBL" id="OGZ05795.1"/>
    </source>
</evidence>
<reference evidence="2 3" key="1">
    <citation type="journal article" date="2016" name="Nat. Commun.">
        <title>Thousands of microbial genomes shed light on interconnected biogeochemical processes in an aquifer system.</title>
        <authorList>
            <person name="Anantharaman K."/>
            <person name="Brown C.T."/>
            <person name="Hug L.A."/>
            <person name="Sharon I."/>
            <person name="Castelle C.J."/>
            <person name="Probst A.J."/>
            <person name="Thomas B.C."/>
            <person name="Singh A."/>
            <person name="Wilkins M.J."/>
            <person name="Karaoz U."/>
            <person name="Brodie E.L."/>
            <person name="Williams K.H."/>
            <person name="Hubbard S.S."/>
            <person name="Banfield J.F."/>
        </authorList>
    </citation>
    <scope>NUCLEOTIDE SEQUENCE [LARGE SCALE GENOMIC DNA]</scope>
</reference>
<accession>A0A1G2CWP1</accession>
<dbReference type="AlphaFoldDB" id="A0A1G2CWP1"/>
<dbReference type="Proteomes" id="UP000177122">
    <property type="component" value="Unassembled WGS sequence"/>
</dbReference>
<dbReference type="EMBL" id="MHLI01000006">
    <property type="protein sequence ID" value="OGZ05795.1"/>
    <property type="molecule type" value="Genomic_DNA"/>
</dbReference>
<gene>
    <name evidence="2" type="ORF">A2845_03255</name>
</gene>
<dbReference type="SUPFAM" id="SSF51445">
    <property type="entry name" value="(Trans)glycosidases"/>
    <property type="match status" value="1"/>
</dbReference>
<evidence type="ECO:0000313" key="3">
    <source>
        <dbReference type="Proteomes" id="UP000177122"/>
    </source>
</evidence>
<name>A0A1G2CWP1_9BACT</name>
<sequence length="434" mass="47756">MLQSLLQLRVMLPALIGGLLFYTGVSSKTEVFYDAQSATTTPVRTASTTPVAAVPTLPPPFVVTHIKTPIPVKAAYMTSCIASGKSLRAPLTRLVEQTELNALVIDIKDFSGMVSVDFGDPRFVVNSKGCTIPDVKEYIAELHKKNIYVIGRVTVMQDSVYTKSHPDAAVKRRSDGGIWKDKKGLAFVDPGASEYWQYMVDIGKASYALGFDEINYDYVRYPSDGDMSNAKFTRTGSTTKAVMMDRFFSYLGKAMRVAGVPSSVDLFGMTTTNTDDLGIGQVLESALRNFDYVAPMVYPSHYPPNFNGWKNPNLVPYEIIQFVMSRAVTRANALEQKESGWVAPVVGSTTPIASTTPTKFVPQGIYANRLRPWIQDFDYGKVYTEADVRAQKRATYDAGLTSWMSWDPSNKYTPSAYNTAELATIESDGGAVLP</sequence>
<evidence type="ECO:0000259" key="1">
    <source>
        <dbReference type="Pfam" id="PF13200"/>
    </source>
</evidence>
<protein>
    <recommendedName>
        <fullName evidence="1">DUF4015 domain-containing protein</fullName>
    </recommendedName>
</protein>
<dbReference type="Pfam" id="PF13200">
    <property type="entry name" value="DUF4015"/>
    <property type="match status" value="2"/>
</dbReference>
<comment type="caution">
    <text evidence="2">The sequence shown here is derived from an EMBL/GenBank/DDBJ whole genome shotgun (WGS) entry which is preliminary data.</text>
</comment>
<organism evidence="2 3">
    <name type="scientific">Candidatus Lloydbacteria bacterium RIFCSPHIGHO2_01_FULL_49_22</name>
    <dbReference type="NCBI Taxonomy" id="1798658"/>
    <lineage>
        <taxon>Bacteria</taxon>
        <taxon>Candidatus Lloydiibacteriota</taxon>
    </lineage>
</organism>